<dbReference type="Proteomes" id="UP000479000">
    <property type="component" value="Unassembled WGS sequence"/>
</dbReference>
<dbReference type="InterPro" id="IPR055414">
    <property type="entry name" value="LRR_R13L4/SHOC2-like"/>
</dbReference>
<protein>
    <recommendedName>
        <fullName evidence="3">Disease resistance R13L4/SHOC-2-like LRR domain-containing protein</fullName>
    </recommendedName>
</protein>
<dbReference type="EMBL" id="CADCXU010029838">
    <property type="protein sequence ID" value="CAB0015996.1"/>
    <property type="molecule type" value="Genomic_DNA"/>
</dbReference>
<dbReference type="PANTHER" id="PTHR48051:SF54">
    <property type="entry name" value="LEUCINE-RICH REPEAT-CONTAINING PROTEIN"/>
    <property type="match status" value="1"/>
</dbReference>
<dbReference type="Gene3D" id="3.80.10.10">
    <property type="entry name" value="Ribonuclease Inhibitor"/>
    <property type="match status" value="1"/>
</dbReference>
<evidence type="ECO:0000256" key="2">
    <source>
        <dbReference type="ARBA" id="ARBA00022737"/>
    </source>
</evidence>
<dbReference type="Pfam" id="PF23598">
    <property type="entry name" value="LRR_14"/>
    <property type="match status" value="1"/>
</dbReference>
<name>A0A6H5HH56_9HEMI</name>
<dbReference type="PANTHER" id="PTHR48051">
    <property type="match status" value="1"/>
</dbReference>
<evidence type="ECO:0000256" key="1">
    <source>
        <dbReference type="ARBA" id="ARBA00022614"/>
    </source>
</evidence>
<dbReference type="GO" id="GO:0005737">
    <property type="term" value="C:cytoplasm"/>
    <property type="evidence" value="ECO:0007669"/>
    <property type="project" value="TreeGrafter"/>
</dbReference>
<gene>
    <name evidence="4" type="ORF">NTEN_LOCUS20327</name>
</gene>
<keyword evidence="2" id="KW-0677">Repeat</keyword>
<reference evidence="4 5" key="1">
    <citation type="submission" date="2020-02" db="EMBL/GenBank/DDBJ databases">
        <authorList>
            <person name="Ferguson B K."/>
        </authorList>
    </citation>
    <scope>NUCLEOTIDE SEQUENCE [LARGE SCALE GENOMIC DNA]</scope>
</reference>
<accession>A0A6H5HH56</accession>
<dbReference type="SMART" id="SM00364">
    <property type="entry name" value="LRR_BAC"/>
    <property type="match status" value="5"/>
</dbReference>
<dbReference type="Pfam" id="PF00560">
    <property type="entry name" value="LRR_1"/>
    <property type="match status" value="1"/>
</dbReference>
<dbReference type="InterPro" id="IPR001611">
    <property type="entry name" value="Leu-rich_rpt"/>
</dbReference>
<dbReference type="PROSITE" id="PS51450">
    <property type="entry name" value="LRR"/>
    <property type="match status" value="3"/>
</dbReference>
<dbReference type="InterPro" id="IPR050216">
    <property type="entry name" value="LRR_domain-containing"/>
</dbReference>
<dbReference type="OrthoDB" id="1394818at2759"/>
<keyword evidence="1" id="KW-0433">Leucine-rich repeat</keyword>
<dbReference type="InterPro" id="IPR032675">
    <property type="entry name" value="LRR_dom_sf"/>
</dbReference>
<feature type="domain" description="Disease resistance R13L4/SHOC-2-like LRR" evidence="3">
    <location>
        <begin position="46"/>
        <end position="123"/>
    </location>
</feature>
<dbReference type="SMART" id="SM00369">
    <property type="entry name" value="LRR_TYP"/>
    <property type="match status" value="5"/>
</dbReference>
<sequence>MNLLYLDDNLLTEFPREILNMRHLETLNLHKNKLTELPREIACLEKLQILELNENKLDKFPKQITNLKKLWQLDLSYNQLTEIPEEINQIKNIQFLKLDHNMLTTLPQNITNLTQLEELDLSDNQLRTLPLSSALPAWSNIDITNNPLTKDAIHHIRLLAEHRGPGINFSAPSVPAIPDQNLILQTDQSPLTALKTVANLAEKAAQHPSEVAKTIADGKISHSLASLAEKGGMSYVVDAYISLIELIYKDKHLDGQA</sequence>
<evidence type="ECO:0000313" key="4">
    <source>
        <dbReference type="EMBL" id="CAB0015996.1"/>
    </source>
</evidence>
<evidence type="ECO:0000313" key="5">
    <source>
        <dbReference type="Proteomes" id="UP000479000"/>
    </source>
</evidence>
<evidence type="ECO:0000259" key="3">
    <source>
        <dbReference type="Pfam" id="PF23598"/>
    </source>
</evidence>
<dbReference type="AlphaFoldDB" id="A0A6H5HH56"/>
<dbReference type="PRINTS" id="PR00019">
    <property type="entry name" value="LEURICHRPT"/>
</dbReference>
<feature type="non-terminal residue" evidence="4">
    <location>
        <position position="257"/>
    </location>
</feature>
<keyword evidence="5" id="KW-1185">Reference proteome</keyword>
<organism evidence="4 5">
    <name type="scientific">Nesidiocoris tenuis</name>
    <dbReference type="NCBI Taxonomy" id="355587"/>
    <lineage>
        <taxon>Eukaryota</taxon>
        <taxon>Metazoa</taxon>
        <taxon>Ecdysozoa</taxon>
        <taxon>Arthropoda</taxon>
        <taxon>Hexapoda</taxon>
        <taxon>Insecta</taxon>
        <taxon>Pterygota</taxon>
        <taxon>Neoptera</taxon>
        <taxon>Paraneoptera</taxon>
        <taxon>Hemiptera</taxon>
        <taxon>Heteroptera</taxon>
        <taxon>Panheteroptera</taxon>
        <taxon>Cimicomorpha</taxon>
        <taxon>Miridae</taxon>
        <taxon>Dicyphina</taxon>
        <taxon>Nesidiocoris</taxon>
    </lineage>
</organism>
<dbReference type="InterPro" id="IPR003591">
    <property type="entry name" value="Leu-rich_rpt_typical-subtyp"/>
</dbReference>
<proteinExistence type="predicted"/>
<dbReference type="SUPFAM" id="SSF52058">
    <property type="entry name" value="L domain-like"/>
    <property type="match status" value="1"/>
</dbReference>